<reference evidence="2" key="2">
    <citation type="journal article" date="2023" name="Infect Dis Poverty">
        <title>Chromosome-scale genome of the human blood fluke Schistosoma mekongi and its implications for public health.</title>
        <authorList>
            <person name="Zhou M."/>
            <person name="Xu L."/>
            <person name="Xu D."/>
            <person name="Chen W."/>
            <person name="Khan J."/>
            <person name="Hu Y."/>
            <person name="Huang H."/>
            <person name="Wei H."/>
            <person name="Zhang Y."/>
            <person name="Chusongsang P."/>
            <person name="Tanasarnprasert K."/>
            <person name="Hu X."/>
            <person name="Limpanont Y."/>
            <person name="Lv Z."/>
        </authorList>
    </citation>
    <scope>NUCLEOTIDE SEQUENCE</scope>
    <source>
        <strain evidence="2">LV_2022a</strain>
    </source>
</reference>
<dbReference type="SUPFAM" id="SSF75399">
    <property type="entry name" value="Plakin repeat"/>
    <property type="match status" value="1"/>
</dbReference>
<sequence>MFTTLTETTQTDECLLKNIKCFKCSSRGCDKKIQSEYITNDKDVQSENKPIRIKETASSTVKSNYFTRILQMETIPDKLELTDTSDGLKQYTEFSHRARSDSKSIQTDAFLLRSIHLPGERRDGDSLGKVSKKTTIIQLEKSTKDKCIDTMQTKKRLLESHTSYDGIQTFERSVGLQKGIPRSQAQVTGVPQDNPFEIRHSTIIDSSGSYSPQQNSVAVSVRQSYMISPTGSTGRNGKGKTVYQYSKPDVVNWGVQFAPVTLTGVTQTTESLKHRLTIDSTVNMGVQTDANEDDYYIKRVVTTIARKGLSSYCRRGPVARKIVEHTDLLTSSLPSNLDEEFDDKLTVGPKTTKVTTVQKRGDCRVIREELFTEDYRERGSSLDSRLAHGPSSRETNLQDIDLHEMHEHEADVYNDAEICLQNLLRVWGQQYLLSRLKMLGRSSELSVSLDRSTHSAGKPRLVEAKTQFTSTGNLVSQIRNLENIGIQTSDIPLTTRPPHKNKRIQRGHSFISRGTNQPPPTRSGSAVSPLSPTTEEWTSHHRQQGITSVQTRTSHPFNLATTTFTESTQEQSSFSIEHTVQTYICPTCGSHASIPVTVHSQVQPQVLPITQLKDAQSQTRLAGQMTADNNCTYLSTYLSDEEVIRINQCQKIEEDREFSLVTWHPAETTDTERRRDTDRGKQTQDEVWVDSPGKLLELKITGVVVPGTNKFISACEAFYRGLLRVVYWDYEKVGSRQSSMDLAVSIPLADAVISKAVRLATDTTPTETQPLLDAKIIWRTPEIQRSRYLVHSIRPDAGQNKLNPISLDIASAMRAGLIDKQTGKMLFTHSIYESPLSTDSPISKKGDSSSDQTERLSIREAIVRGILVAELIHPESSHITKQSIAYNFPSTSYPYSPTDVDI</sequence>
<dbReference type="EMBL" id="JALJAT010000001">
    <property type="protein sequence ID" value="KAK4475000.1"/>
    <property type="molecule type" value="Genomic_DNA"/>
</dbReference>
<evidence type="ECO:0000313" key="2">
    <source>
        <dbReference type="EMBL" id="KAK4475000.1"/>
    </source>
</evidence>
<proteinExistence type="predicted"/>
<dbReference type="InterPro" id="IPR035915">
    <property type="entry name" value="Plakin_repeat_sf"/>
</dbReference>
<organism evidence="2 3">
    <name type="scientific">Schistosoma mekongi</name>
    <name type="common">Parasitic worm</name>
    <dbReference type="NCBI Taxonomy" id="38744"/>
    <lineage>
        <taxon>Eukaryota</taxon>
        <taxon>Metazoa</taxon>
        <taxon>Spiralia</taxon>
        <taxon>Lophotrochozoa</taxon>
        <taxon>Platyhelminthes</taxon>
        <taxon>Trematoda</taxon>
        <taxon>Digenea</taxon>
        <taxon>Strigeidida</taxon>
        <taxon>Schistosomatoidea</taxon>
        <taxon>Schistosomatidae</taxon>
        <taxon>Schistosoma</taxon>
    </lineage>
</organism>
<feature type="compositionally biased region" description="Polar residues" evidence="1">
    <location>
        <begin position="512"/>
        <end position="536"/>
    </location>
</feature>
<dbReference type="Gene3D" id="3.90.1290.10">
    <property type="entry name" value="Plakin repeat"/>
    <property type="match status" value="1"/>
</dbReference>
<dbReference type="Proteomes" id="UP001292079">
    <property type="component" value="Unassembled WGS sequence"/>
</dbReference>
<reference evidence="2" key="1">
    <citation type="submission" date="2022-04" db="EMBL/GenBank/DDBJ databases">
        <authorList>
            <person name="Xu L."/>
            <person name="Lv Z."/>
        </authorList>
    </citation>
    <scope>NUCLEOTIDE SEQUENCE</scope>
    <source>
        <strain evidence="2">LV_2022a</strain>
    </source>
</reference>
<comment type="caution">
    <text evidence="2">The sequence shown here is derived from an EMBL/GenBank/DDBJ whole genome shotgun (WGS) entry which is preliminary data.</text>
</comment>
<dbReference type="AlphaFoldDB" id="A0AAE2D9F4"/>
<gene>
    <name evidence="2" type="ORF">MN116_002099</name>
</gene>
<evidence type="ECO:0000256" key="1">
    <source>
        <dbReference type="SAM" id="MobiDB-lite"/>
    </source>
</evidence>
<name>A0AAE2D9F4_SCHME</name>
<feature type="region of interest" description="Disordered" evidence="1">
    <location>
        <begin position="489"/>
        <end position="551"/>
    </location>
</feature>
<feature type="compositionally biased region" description="Basic residues" evidence="1">
    <location>
        <begin position="497"/>
        <end position="506"/>
    </location>
</feature>
<accession>A0AAE2D9F4</accession>
<keyword evidence="3" id="KW-1185">Reference proteome</keyword>
<evidence type="ECO:0000313" key="3">
    <source>
        <dbReference type="Proteomes" id="UP001292079"/>
    </source>
</evidence>
<protein>
    <submittedName>
        <fullName evidence="2">Uncharacterized protein</fullName>
    </submittedName>
</protein>